<dbReference type="PANTHER" id="PTHR45737">
    <property type="entry name" value="VON WILLEBRAND FACTOR A DOMAIN-CONTAINING PROTEIN 5A"/>
    <property type="match status" value="1"/>
</dbReference>
<dbReference type="SUPFAM" id="SSF53300">
    <property type="entry name" value="vWA-like"/>
    <property type="match status" value="1"/>
</dbReference>
<dbReference type="PANTHER" id="PTHR45737:SF6">
    <property type="entry name" value="VON WILLEBRAND FACTOR A DOMAIN-CONTAINING PROTEIN 5A"/>
    <property type="match status" value="1"/>
</dbReference>
<evidence type="ECO:0000313" key="4">
    <source>
        <dbReference type="Proteomes" id="UP000324233"/>
    </source>
</evidence>
<evidence type="ECO:0000256" key="1">
    <source>
        <dbReference type="SAM" id="MobiDB-lite"/>
    </source>
</evidence>
<protein>
    <recommendedName>
        <fullName evidence="2">VWFA domain-containing protein</fullName>
    </recommendedName>
</protein>
<evidence type="ECO:0000313" key="3">
    <source>
        <dbReference type="EMBL" id="QEH38037.1"/>
    </source>
</evidence>
<proteinExistence type="predicted"/>
<gene>
    <name evidence="3" type="ORF">OJF2_66330</name>
</gene>
<keyword evidence="4" id="KW-1185">Reference proteome</keyword>
<reference evidence="3 4" key="1">
    <citation type="submission" date="2019-08" db="EMBL/GenBank/DDBJ databases">
        <title>Deep-cultivation of Planctomycetes and their phenomic and genomic characterization uncovers novel biology.</title>
        <authorList>
            <person name="Wiegand S."/>
            <person name="Jogler M."/>
            <person name="Boedeker C."/>
            <person name="Pinto D."/>
            <person name="Vollmers J."/>
            <person name="Rivas-Marin E."/>
            <person name="Kohn T."/>
            <person name="Peeters S.H."/>
            <person name="Heuer A."/>
            <person name="Rast P."/>
            <person name="Oberbeckmann S."/>
            <person name="Bunk B."/>
            <person name="Jeske O."/>
            <person name="Meyerdierks A."/>
            <person name="Storesund J.E."/>
            <person name="Kallscheuer N."/>
            <person name="Luecker S."/>
            <person name="Lage O.M."/>
            <person name="Pohl T."/>
            <person name="Merkel B.J."/>
            <person name="Hornburger P."/>
            <person name="Mueller R.-W."/>
            <person name="Bruemmer F."/>
            <person name="Labrenz M."/>
            <person name="Spormann A.M."/>
            <person name="Op den Camp H."/>
            <person name="Overmann J."/>
            <person name="Amann R."/>
            <person name="Jetten M.S.M."/>
            <person name="Mascher T."/>
            <person name="Medema M.H."/>
            <person name="Devos D.P."/>
            <person name="Kaster A.-K."/>
            <person name="Ovreas L."/>
            <person name="Rohde M."/>
            <person name="Galperin M.Y."/>
            <person name="Jogler C."/>
        </authorList>
    </citation>
    <scope>NUCLEOTIDE SEQUENCE [LARGE SCALE GENOMIC DNA]</scope>
    <source>
        <strain evidence="3 4">OJF2</strain>
    </source>
</reference>
<dbReference type="Gene3D" id="3.40.50.410">
    <property type="entry name" value="von Willebrand factor, type A domain"/>
    <property type="match status" value="1"/>
</dbReference>
<dbReference type="InterPro" id="IPR002035">
    <property type="entry name" value="VWF_A"/>
</dbReference>
<dbReference type="Proteomes" id="UP000324233">
    <property type="component" value="Chromosome"/>
</dbReference>
<feature type="domain" description="VWFA" evidence="2">
    <location>
        <begin position="171"/>
        <end position="287"/>
    </location>
</feature>
<dbReference type="InterPro" id="IPR036465">
    <property type="entry name" value="vWFA_dom_sf"/>
</dbReference>
<accession>A0A5B9WBZ5</accession>
<dbReference type="KEGG" id="agv:OJF2_66330"/>
<sequence length="298" mass="32182">MPATHEERPVRRSMALAAVFVAAMALPPSWRDAPPSAQEPSRKPPAGEAASGTNTGEGPRKPGPSASKPTPAATPRRPATAPQVMSRAAADAKRPRSSFLLPPGYATSPQDRYNGEEIDWAELPAWRQTSFFGIHARGQFFIYVVDRSGSMIDDDRLVRAKIELRRSIYGLQPPQRFEVIFYDDEATPMPGGPTPRSADQRNKDQLTSWLRLIDPDGGTEPKVAVLQALSLRPDAVFLLSDGDFPDGTIEAIAHANSKKVPIHCVDLAGGLAGDHLKRIARDSGGVYASRPGSLHANP</sequence>
<dbReference type="AlphaFoldDB" id="A0A5B9WBZ5"/>
<dbReference type="EMBL" id="CP042997">
    <property type="protein sequence ID" value="QEH38037.1"/>
    <property type="molecule type" value="Genomic_DNA"/>
</dbReference>
<evidence type="ECO:0000259" key="2">
    <source>
        <dbReference type="Pfam" id="PF13768"/>
    </source>
</evidence>
<organism evidence="3 4">
    <name type="scientific">Aquisphaera giovannonii</name>
    <dbReference type="NCBI Taxonomy" id="406548"/>
    <lineage>
        <taxon>Bacteria</taxon>
        <taxon>Pseudomonadati</taxon>
        <taxon>Planctomycetota</taxon>
        <taxon>Planctomycetia</taxon>
        <taxon>Isosphaerales</taxon>
        <taxon>Isosphaeraceae</taxon>
        <taxon>Aquisphaera</taxon>
    </lineage>
</organism>
<feature type="compositionally biased region" description="Low complexity" evidence="1">
    <location>
        <begin position="63"/>
        <end position="82"/>
    </location>
</feature>
<feature type="region of interest" description="Disordered" evidence="1">
    <location>
        <begin position="28"/>
        <end position="111"/>
    </location>
</feature>
<name>A0A5B9WBZ5_9BACT</name>
<dbReference type="RefSeq" id="WP_246196262.1">
    <property type="nucleotide sequence ID" value="NZ_CP042997.1"/>
</dbReference>
<dbReference type="Pfam" id="PF13768">
    <property type="entry name" value="VWA_3"/>
    <property type="match status" value="1"/>
</dbReference>